<evidence type="ECO:0000313" key="2">
    <source>
        <dbReference type="Proteomes" id="UP000280881"/>
    </source>
</evidence>
<dbReference type="AlphaFoldDB" id="A0A420W5S9"/>
<dbReference type="RefSeq" id="WP_121171686.1">
    <property type="nucleotide sequence ID" value="NZ_RBIE01000004.1"/>
</dbReference>
<keyword evidence="2" id="KW-1185">Reference proteome</keyword>
<sequence>MEAVELVSKTREELGNRRGCINESGLYSLNRLTSLLKRRELPLTDEVVEELKKLTKFLMRKQQKKNRFVKHGGFWQIEKFWGGFLNEFLGIVRVPTAQVLSFLTTAFLRVPGLSRKRKLREATLKGLAFEGVLYVSYQGDLGEDPLFWGNRLMEMIDNLFPGLVAQFAALHRNDRRALPVLAALVKIYREAKRELAFYHFLLEGGVPRDFPHLDRDLELEEFLKRLHKELSKNIYNEEKLIDKFYPESKRERIKEWELRVKDLEEQWRKAGFYPLFSKSPDST</sequence>
<reference evidence="1 2" key="1">
    <citation type="submission" date="2018-10" db="EMBL/GenBank/DDBJ databases">
        <title>Genomic Encyclopedia of Type Strains, Phase IV (KMG-IV): sequencing the most valuable type-strain genomes for metagenomic binning, comparative biology and taxonomic classification.</title>
        <authorList>
            <person name="Goeker M."/>
        </authorList>
    </citation>
    <scope>NUCLEOTIDE SEQUENCE [LARGE SCALE GENOMIC DNA]</scope>
    <source>
        <strain evidence="1 2">DSM 15521</strain>
    </source>
</reference>
<gene>
    <name evidence="1" type="ORF">C7457_1525</name>
</gene>
<accession>A0A420W5S9</accession>
<dbReference type="EMBL" id="RBIE01000004">
    <property type="protein sequence ID" value="RKQ60448.1"/>
    <property type="molecule type" value="Genomic_DNA"/>
</dbReference>
<dbReference type="Proteomes" id="UP000280881">
    <property type="component" value="Unassembled WGS sequence"/>
</dbReference>
<organism evidence="1 2">
    <name type="scientific">Thermovibrio guaymasensis</name>
    <dbReference type="NCBI Taxonomy" id="240167"/>
    <lineage>
        <taxon>Bacteria</taxon>
        <taxon>Pseudomonadati</taxon>
        <taxon>Aquificota</taxon>
        <taxon>Aquificia</taxon>
        <taxon>Desulfurobacteriales</taxon>
        <taxon>Desulfurobacteriaceae</taxon>
        <taxon>Thermovibrio</taxon>
    </lineage>
</organism>
<name>A0A420W5S9_9BACT</name>
<evidence type="ECO:0000313" key="1">
    <source>
        <dbReference type="EMBL" id="RKQ60448.1"/>
    </source>
</evidence>
<protein>
    <submittedName>
        <fullName evidence="1">Uncharacterized protein</fullName>
    </submittedName>
</protein>
<proteinExistence type="predicted"/>
<comment type="caution">
    <text evidence="1">The sequence shown here is derived from an EMBL/GenBank/DDBJ whole genome shotgun (WGS) entry which is preliminary data.</text>
</comment>